<evidence type="ECO:0000313" key="3">
    <source>
        <dbReference type="Proteomes" id="UP000245535"/>
    </source>
</evidence>
<evidence type="ECO:0000313" key="2">
    <source>
        <dbReference type="EMBL" id="PWJ38568.1"/>
    </source>
</evidence>
<evidence type="ECO:0000256" key="1">
    <source>
        <dbReference type="SAM" id="SignalP"/>
    </source>
</evidence>
<dbReference type="InterPro" id="IPR006513">
    <property type="entry name" value="YtfJ_HI0045"/>
</dbReference>
<sequence length="205" mass="24135">MTSHDKKFLYIILLMLWVSTAFAQERIQVGDYVQNTEVRDSKNNPVMLPYFGEKTIMIFYSDPDRPNRNEYLAERLKQEELNGDDFYGFGVVNLKDAPFFPNGLVRFMIRREEKKNAKHNVKIYTDPDHLLKNAWNFGDVNDQFAVSVISKEGEVLFYQEKELTENETEDFIVWLRDYLGVNDDEGEEEIIIIEEEVIEIVTNDD</sequence>
<dbReference type="EMBL" id="QGDO01000007">
    <property type="protein sequence ID" value="PWJ38568.1"/>
    <property type="molecule type" value="Genomic_DNA"/>
</dbReference>
<dbReference type="Pfam" id="PF09695">
    <property type="entry name" value="YtfJ_HI0045"/>
    <property type="match status" value="1"/>
</dbReference>
<reference evidence="2 3" key="1">
    <citation type="submission" date="2018-03" db="EMBL/GenBank/DDBJ databases">
        <title>Genomic Encyclopedia of Archaeal and Bacterial Type Strains, Phase II (KMG-II): from individual species to whole genera.</title>
        <authorList>
            <person name="Goeker M."/>
        </authorList>
    </citation>
    <scope>NUCLEOTIDE SEQUENCE [LARGE SCALE GENOMIC DNA]</scope>
    <source>
        <strain evidence="2 3">DSM 28229</strain>
    </source>
</reference>
<accession>A0A315Z521</accession>
<gene>
    <name evidence="2" type="ORF">BC781_107158</name>
</gene>
<dbReference type="OrthoDB" id="977927at2"/>
<comment type="caution">
    <text evidence="2">The sequence shown here is derived from an EMBL/GenBank/DDBJ whole genome shotgun (WGS) entry which is preliminary data.</text>
</comment>
<feature type="signal peptide" evidence="1">
    <location>
        <begin position="1"/>
        <end position="23"/>
    </location>
</feature>
<proteinExistence type="predicted"/>
<dbReference type="RefSeq" id="WP_109621756.1">
    <property type="nucleotide sequence ID" value="NZ_QGDO01000007.1"/>
</dbReference>
<keyword evidence="1" id="KW-0732">Signal</keyword>
<keyword evidence="3" id="KW-1185">Reference proteome</keyword>
<dbReference type="AlphaFoldDB" id="A0A315Z521"/>
<feature type="chain" id="PRO_5016277289" evidence="1">
    <location>
        <begin position="24"/>
        <end position="205"/>
    </location>
</feature>
<name>A0A315Z521_SEDFL</name>
<dbReference type="Proteomes" id="UP000245535">
    <property type="component" value="Unassembled WGS sequence"/>
</dbReference>
<organism evidence="2 3">
    <name type="scientific">Sediminitomix flava</name>
    <dbReference type="NCBI Taxonomy" id="379075"/>
    <lineage>
        <taxon>Bacteria</taxon>
        <taxon>Pseudomonadati</taxon>
        <taxon>Bacteroidota</taxon>
        <taxon>Cytophagia</taxon>
        <taxon>Cytophagales</taxon>
        <taxon>Flammeovirgaceae</taxon>
        <taxon>Sediminitomix</taxon>
    </lineage>
</organism>
<protein>
    <submittedName>
        <fullName evidence="2">Uncharacterized protein</fullName>
    </submittedName>
</protein>